<proteinExistence type="predicted"/>
<keyword evidence="3" id="KW-1185">Reference proteome</keyword>
<dbReference type="PANTHER" id="PTHR34693:SF5">
    <property type="match status" value="1"/>
</dbReference>
<gene>
    <name evidence="2" type="ORF">DSL72_000138</name>
</gene>
<name>A0A8A3P0V9_9HELO</name>
<organism evidence="2 3">
    <name type="scientific">Monilinia vaccinii-corymbosi</name>
    <dbReference type="NCBI Taxonomy" id="61207"/>
    <lineage>
        <taxon>Eukaryota</taxon>
        <taxon>Fungi</taxon>
        <taxon>Dikarya</taxon>
        <taxon>Ascomycota</taxon>
        <taxon>Pezizomycotina</taxon>
        <taxon>Leotiomycetes</taxon>
        <taxon>Helotiales</taxon>
        <taxon>Sclerotiniaceae</taxon>
        <taxon>Monilinia</taxon>
    </lineage>
</organism>
<dbReference type="InterPro" id="IPR022024">
    <property type="entry name" value="DUF3602"/>
</dbReference>
<sequence>MTSSESQEFKVYSKVGRGGAGNFYSRQDVERSLGPGASDLEAQSSPPASSSLISQDLRGVSTSGPRPGYQHMYIGRGGAGNLSAGLPQTSTCTHSSDPSVNPASLSSSERSVKASVQRQSVVYKGGRGGAGNYYLEEGEGRILEEGRRRREEEIGRLVLGEVDGVGVGEGCLKRPGRVYDGGAGKEVEMEMGSGSGSGKGVGLGGGLG</sequence>
<protein>
    <submittedName>
        <fullName evidence="2">Uncharacterized protein</fullName>
    </submittedName>
</protein>
<feature type="compositionally biased region" description="Polar residues" evidence="1">
    <location>
        <begin position="86"/>
        <end position="117"/>
    </location>
</feature>
<evidence type="ECO:0000256" key="1">
    <source>
        <dbReference type="SAM" id="MobiDB-lite"/>
    </source>
</evidence>
<dbReference type="Proteomes" id="UP000672032">
    <property type="component" value="Chromosome 2"/>
</dbReference>
<dbReference type="EMBL" id="CP063406">
    <property type="protein sequence ID" value="QSZ30582.1"/>
    <property type="molecule type" value="Genomic_DNA"/>
</dbReference>
<dbReference type="AlphaFoldDB" id="A0A8A3P0V9"/>
<feature type="compositionally biased region" description="Low complexity" evidence="1">
    <location>
        <begin position="42"/>
        <end position="55"/>
    </location>
</feature>
<reference evidence="2" key="1">
    <citation type="submission" date="2020-10" db="EMBL/GenBank/DDBJ databases">
        <title>Genome Sequence of Monilinia vaccinii-corymbosi Sheds Light on Mummy Berry Disease Infection of Blueberry and Mating Type.</title>
        <authorList>
            <person name="Yow A.G."/>
            <person name="Zhang Y."/>
            <person name="Bansal K."/>
            <person name="Eacker S.M."/>
            <person name="Sullivan S."/>
            <person name="Liachko I."/>
            <person name="Cubeta M.A."/>
            <person name="Rollins J.A."/>
            <person name="Ashrafi H."/>
        </authorList>
    </citation>
    <scope>NUCLEOTIDE SEQUENCE</scope>
    <source>
        <strain evidence="2">RL-1</strain>
    </source>
</reference>
<evidence type="ECO:0000313" key="3">
    <source>
        <dbReference type="Proteomes" id="UP000672032"/>
    </source>
</evidence>
<dbReference type="InterPro" id="IPR053203">
    <property type="entry name" value="Cisplatin_resist-associated"/>
</dbReference>
<accession>A0A8A3P0V9</accession>
<feature type="compositionally biased region" description="Gly residues" evidence="1">
    <location>
        <begin position="193"/>
        <end position="208"/>
    </location>
</feature>
<feature type="region of interest" description="Disordered" evidence="1">
    <location>
        <begin position="189"/>
        <end position="208"/>
    </location>
</feature>
<feature type="region of interest" description="Disordered" evidence="1">
    <location>
        <begin position="1"/>
        <end position="117"/>
    </location>
</feature>
<dbReference type="PANTHER" id="PTHR34693">
    <property type="entry name" value="PROTEIN PAR32"/>
    <property type="match status" value="1"/>
</dbReference>
<evidence type="ECO:0000313" key="2">
    <source>
        <dbReference type="EMBL" id="QSZ30582.1"/>
    </source>
</evidence>
<dbReference type="Pfam" id="PF12223">
    <property type="entry name" value="DUF3602"/>
    <property type="match status" value="1"/>
</dbReference>
<dbReference type="OrthoDB" id="4159136at2759"/>